<dbReference type="OrthoDB" id="3352285at2759"/>
<keyword evidence="4" id="KW-1185">Reference proteome</keyword>
<dbReference type="AlphaFoldDB" id="A0A5C3LJI2"/>
<organism evidence="3 4">
    <name type="scientific">Crucibulum laeve</name>
    <dbReference type="NCBI Taxonomy" id="68775"/>
    <lineage>
        <taxon>Eukaryota</taxon>
        <taxon>Fungi</taxon>
        <taxon>Dikarya</taxon>
        <taxon>Basidiomycota</taxon>
        <taxon>Agaricomycotina</taxon>
        <taxon>Agaricomycetes</taxon>
        <taxon>Agaricomycetidae</taxon>
        <taxon>Agaricales</taxon>
        <taxon>Agaricineae</taxon>
        <taxon>Nidulariaceae</taxon>
        <taxon>Crucibulum</taxon>
    </lineage>
</organism>
<gene>
    <name evidence="3" type="ORF">BDQ12DRAFT_692547</name>
</gene>
<feature type="transmembrane region" description="Helical" evidence="2">
    <location>
        <begin position="63"/>
        <end position="86"/>
    </location>
</feature>
<evidence type="ECO:0000313" key="3">
    <source>
        <dbReference type="EMBL" id="TFK32413.1"/>
    </source>
</evidence>
<feature type="transmembrane region" description="Helical" evidence="2">
    <location>
        <begin position="29"/>
        <end position="51"/>
    </location>
</feature>
<dbReference type="EMBL" id="ML213676">
    <property type="protein sequence ID" value="TFK32413.1"/>
    <property type="molecule type" value="Genomic_DNA"/>
</dbReference>
<dbReference type="Proteomes" id="UP000308652">
    <property type="component" value="Unassembled WGS sequence"/>
</dbReference>
<feature type="region of interest" description="Disordered" evidence="1">
    <location>
        <begin position="237"/>
        <end position="324"/>
    </location>
</feature>
<feature type="transmembrane region" description="Helical" evidence="2">
    <location>
        <begin position="98"/>
        <end position="120"/>
    </location>
</feature>
<evidence type="ECO:0000256" key="1">
    <source>
        <dbReference type="SAM" id="MobiDB-lite"/>
    </source>
</evidence>
<reference evidence="3 4" key="1">
    <citation type="journal article" date="2019" name="Nat. Ecol. Evol.">
        <title>Megaphylogeny resolves global patterns of mushroom evolution.</title>
        <authorList>
            <person name="Varga T."/>
            <person name="Krizsan K."/>
            <person name="Foldi C."/>
            <person name="Dima B."/>
            <person name="Sanchez-Garcia M."/>
            <person name="Sanchez-Ramirez S."/>
            <person name="Szollosi G.J."/>
            <person name="Szarkandi J.G."/>
            <person name="Papp V."/>
            <person name="Albert L."/>
            <person name="Andreopoulos W."/>
            <person name="Angelini C."/>
            <person name="Antonin V."/>
            <person name="Barry K.W."/>
            <person name="Bougher N.L."/>
            <person name="Buchanan P."/>
            <person name="Buyck B."/>
            <person name="Bense V."/>
            <person name="Catcheside P."/>
            <person name="Chovatia M."/>
            <person name="Cooper J."/>
            <person name="Damon W."/>
            <person name="Desjardin D."/>
            <person name="Finy P."/>
            <person name="Geml J."/>
            <person name="Haridas S."/>
            <person name="Hughes K."/>
            <person name="Justo A."/>
            <person name="Karasinski D."/>
            <person name="Kautmanova I."/>
            <person name="Kiss B."/>
            <person name="Kocsube S."/>
            <person name="Kotiranta H."/>
            <person name="LaButti K.M."/>
            <person name="Lechner B.E."/>
            <person name="Liimatainen K."/>
            <person name="Lipzen A."/>
            <person name="Lukacs Z."/>
            <person name="Mihaltcheva S."/>
            <person name="Morgado L.N."/>
            <person name="Niskanen T."/>
            <person name="Noordeloos M.E."/>
            <person name="Ohm R.A."/>
            <person name="Ortiz-Santana B."/>
            <person name="Ovrebo C."/>
            <person name="Racz N."/>
            <person name="Riley R."/>
            <person name="Savchenko A."/>
            <person name="Shiryaev A."/>
            <person name="Soop K."/>
            <person name="Spirin V."/>
            <person name="Szebenyi C."/>
            <person name="Tomsovsky M."/>
            <person name="Tulloss R.E."/>
            <person name="Uehling J."/>
            <person name="Grigoriev I.V."/>
            <person name="Vagvolgyi C."/>
            <person name="Papp T."/>
            <person name="Martin F.M."/>
            <person name="Miettinen O."/>
            <person name="Hibbett D.S."/>
            <person name="Nagy L.G."/>
        </authorList>
    </citation>
    <scope>NUCLEOTIDE SEQUENCE [LARGE SCALE GENOMIC DNA]</scope>
    <source>
        <strain evidence="3 4">CBS 166.37</strain>
    </source>
</reference>
<keyword evidence="2" id="KW-0812">Transmembrane</keyword>
<evidence type="ECO:0000256" key="2">
    <source>
        <dbReference type="SAM" id="Phobius"/>
    </source>
</evidence>
<protein>
    <submittedName>
        <fullName evidence="3">Uncharacterized protein</fullName>
    </submittedName>
</protein>
<accession>A0A5C3LJI2</accession>
<proteinExistence type="predicted"/>
<keyword evidence="2" id="KW-0472">Membrane</keyword>
<name>A0A5C3LJI2_9AGAR</name>
<feature type="compositionally biased region" description="Pro residues" evidence="1">
    <location>
        <begin position="254"/>
        <end position="263"/>
    </location>
</feature>
<sequence>MDSRPPPPQGAPPSYAFVTRMYRRNLRPVVLMFAFLGGLWTLFSGIGFFRSAGVDKLNNAPHLSTFSIVLGALYMGVTAIEAFGLFAAATQKVPFIRIYAFLTALATLIVIVAGLMRTVIHFTLKNEILGACTNINDGSTIVYYGFWGPVFRDTLDREDAADWCKRSYDHDSWAEILAFLITSVLAAFFTAVAFSYYRQALDPTSVANASRAPANQARMNAYPSHYNPPYPGPNSGYGYNVPYSGQPYAGQPQFAPPPGPPPGNNDRFVPPYDANGKPPGYEGDGKAGYGGQDDKDDPFADHQGMSGERDVTSRPGPFGRDTFR</sequence>
<evidence type="ECO:0000313" key="4">
    <source>
        <dbReference type="Proteomes" id="UP000308652"/>
    </source>
</evidence>
<dbReference type="STRING" id="68775.A0A5C3LJI2"/>
<feature type="transmembrane region" description="Helical" evidence="2">
    <location>
        <begin position="176"/>
        <end position="197"/>
    </location>
</feature>
<feature type="compositionally biased region" description="Low complexity" evidence="1">
    <location>
        <begin position="237"/>
        <end position="253"/>
    </location>
</feature>
<keyword evidence="2" id="KW-1133">Transmembrane helix</keyword>